<proteinExistence type="predicted"/>
<evidence type="ECO:0000313" key="1">
    <source>
        <dbReference type="EMBL" id="GAH88436.1"/>
    </source>
</evidence>
<accession>X1J171</accession>
<name>X1J171_9ZZZZ</name>
<sequence>MVSVQTWSGVGAGGVTTGVKNKRLRQPLIFPHEGDCQLDRLPLRPFGLAVWGWSGWDW</sequence>
<comment type="caution">
    <text evidence="1">The sequence shown here is derived from an EMBL/GenBank/DDBJ whole genome shotgun (WGS) entry which is preliminary data.</text>
</comment>
<protein>
    <submittedName>
        <fullName evidence="1">Uncharacterized protein</fullName>
    </submittedName>
</protein>
<dbReference type="AlphaFoldDB" id="X1J171"/>
<dbReference type="EMBL" id="BARU01038830">
    <property type="protein sequence ID" value="GAH88436.1"/>
    <property type="molecule type" value="Genomic_DNA"/>
</dbReference>
<reference evidence="1" key="1">
    <citation type="journal article" date="2014" name="Front. Microbiol.">
        <title>High frequency of phylogenetically diverse reductive dehalogenase-homologous genes in deep subseafloor sedimentary metagenomes.</title>
        <authorList>
            <person name="Kawai M."/>
            <person name="Futagami T."/>
            <person name="Toyoda A."/>
            <person name="Takaki Y."/>
            <person name="Nishi S."/>
            <person name="Hori S."/>
            <person name="Arai W."/>
            <person name="Tsubouchi T."/>
            <person name="Morono Y."/>
            <person name="Uchiyama I."/>
            <person name="Ito T."/>
            <person name="Fujiyama A."/>
            <person name="Inagaki F."/>
            <person name="Takami H."/>
        </authorList>
    </citation>
    <scope>NUCLEOTIDE SEQUENCE</scope>
    <source>
        <strain evidence="1">Expedition CK06-06</strain>
    </source>
</reference>
<gene>
    <name evidence="1" type="ORF">S03H2_60281</name>
</gene>
<organism evidence="1">
    <name type="scientific">marine sediment metagenome</name>
    <dbReference type="NCBI Taxonomy" id="412755"/>
    <lineage>
        <taxon>unclassified sequences</taxon>
        <taxon>metagenomes</taxon>
        <taxon>ecological metagenomes</taxon>
    </lineage>
</organism>